<keyword evidence="3" id="KW-1185">Reference proteome</keyword>
<protein>
    <submittedName>
        <fullName evidence="2">Uncharacterized protein</fullName>
    </submittedName>
</protein>
<sequence>MIKSLAISVVYLIAITIIIISVNKLIKLNKNTKMVSKTSVHNFAKLIAVKYPNESKMLLRVKTISKIFIALFFISYIAFLVLFVLRQLDLIISLQIIPICLIVSIFLSIIQIIQYRLSSNVTNDYLEKNNVKNNVDILNSLMLDKQYAITWIFINIAFIFFPISVYFLD</sequence>
<feature type="transmembrane region" description="Helical" evidence="1">
    <location>
        <begin position="147"/>
        <end position="168"/>
    </location>
</feature>
<dbReference type="RefSeq" id="WP_135371407.1">
    <property type="nucleotide sequence ID" value="NZ_RKLY01000004.1"/>
</dbReference>
<dbReference type="AlphaFoldDB" id="A0A4Z0JP13"/>
<accession>A0A4Z0JP13</accession>
<keyword evidence="1" id="KW-0472">Membrane</keyword>
<evidence type="ECO:0000313" key="3">
    <source>
        <dbReference type="Proteomes" id="UP000298021"/>
    </source>
</evidence>
<keyword evidence="1" id="KW-0812">Transmembrane</keyword>
<feature type="transmembrane region" description="Helical" evidence="1">
    <location>
        <begin position="67"/>
        <end position="85"/>
    </location>
</feature>
<dbReference type="EMBL" id="RKLY01000004">
    <property type="protein sequence ID" value="TGD24662.1"/>
    <property type="molecule type" value="Genomic_DNA"/>
</dbReference>
<dbReference type="PRINTS" id="PR00169">
    <property type="entry name" value="KCHANNEL"/>
</dbReference>
<comment type="caution">
    <text evidence="2">The sequence shown here is derived from an EMBL/GenBank/DDBJ whole genome shotgun (WGS) entry which is preliminary data.</text>
</comment>
<organism evidence="2 3">
    <name type="scientific">Companilactobacillus suantsaicola</name>
    <dbReference type="NCBI Taxonomy" id="2487723"/>
    <lineage>
        <taxon>Bacteria</taxon>
        <taxon>Bacillati</taxon>
        <taxon>Bacillota</taxon>
        <taxon>Bacilli</taxon>
        <taxon>Lactobacillales</taxon>
        <taxon>Lactobacillaceae</taxon>
        <taxon>Companilactobacillus</taxon>
    </lineage>
</organism>
<name>A0A4Z0JP13_9LACO</name>
<proteinExistence type="predicted"/>
<evidence type="ECO:0000256" key="1">
    <source>
        <dbReference type="SAM" id="Phobius"/>
    </source>
</evidence>
<keyword evidence="1" id="KW-1133">Transmembrane helix</keyword>
<reference evidence="2 3" key="1">
    <citation type="submission" date="2018-10" db="EMBL/GenBank/DDBJ databases">
        <title>Lactobacillus sp. R7 and Lactobacillus sp. R19 isolated from fermented mustard green product of Taiwan.</title>
        <authorList>
            <person name="Lin S.-T."/>
        </authorList>
    </citation>
    <scope>NUCLEOTIDE SEQUENCE [LARGE SCALE GENOMIC DNA]</scope>
    <source>
        <strain evidence="2 3">BCRC 81127</strain>
    </source>
</reference>
<gene>
    <name evidence="2" type="ORF">EGT49_02625</name>
</gene>
<feature type="transmembrane region" description="Helical" evidence="1">
    <location>
        <begin position="6"/>
        <end position="26"/>
    </location>
</feature>
<evidence type="ECO:0000313" key="2">
    <source>
        <dbReference type="EMBL" id="TGD24662.1"/>
    </source>
</evidence>
<dbReference type="Proteomes" id="UP000298021">
    <property type="component" value="Unassembled WGS sequence"/>
</dbReference>
<feature type="transmembrane region" description="Helical" evidence="1">
    <location>
        <begin position="91"/>
        <end position="110"/>
    </location>
</feature>